<keyword evidence="8" id="KW-1185">Reference proteome</keyword>
<dbReference type="EC" id="2.1.1.72" evidence="2"/>
<evidence type="ECO:0000313" key="8">
    <source>
        <dbReference type="Proteomes" id="UP001596996"/>
    </source>
</evidence>
<comment type="similarity">
    <text evidence="1">Belongs to the N(4)/N(6)-methyltransferase family.</text>
</comment>
<proteinExistence type="inferred from homology"/>
<name>A0ABW3I9A2_9PAST</name>
<dbReference type="Gene3D" id="3.40.50.150">
    <property type="entry name" value="Vaccinia Virus protein VP39"/>
    <property type="match status" value="1"/>
</dbReference>
<evidence type="ECO:0000256" key="2">
    <source>
        <dbReference type="ARBA" id="ARBA00011900"/>
    </source>
</evidence>
<dbReference type="InterPro" id="IPR012327">
    <property type="entry name" value="MeTrfase_D12"/>
</dbReference>
<evidence type="ECO:0000256" key="4">
    <source>
        <dbReference type="ARBA" id="ARBA00022679"/>
    </source>
</evidence>
<sequence>MTTLKQWKQAPLPFTGQKRMFIKHIEPVLSEIITQDGNGWTIVDVFGGSGLLAHTAKRLKPQARVIFNDYDDYSERLKHIEDTNRLHWLLKTAIDDTPEDHKLTPTQKAKIVNIIENFDGFLDFNCLSSWLLYPPTKVNNAEQLTKKTFFNFFRKTPLPSCDDYLDGLEITKKDFKELMTQHQNQEKTLFLLDPPYLCTEQKSYKKENYFNLIDFLQLMDLITPPFILFNSTKSEILEYINYTKESRTPHYEALKNATITTVKATCGRSLPYQDNFIYSK</sequence>
<dbReference type="GO" id="GO:0008168">
    <property type="term" value="F:methyltransferase activity"/>
    <property type="evidence" value="ECO:0007669"/>
    <property type="project" value="UniProtKB-KW"/>
</dbReference>
<dbReference type="Pfam" id="PF02086">
    <property type="entry name" value="MethyltransfD12"/>
    <property type="match status" value="1"/>
</dbReference>
<organism evidence="7 8">
    <name type="scientific">Seminibacterium arietis</name>
    <dbReference type="NCBI Taxonomy" id="1173502"/>
    <lineage>
        <taxon>Bacteria</taxon>
        <taxon>Pseudomonadati</taxon>
        <taxon>Pseudomonadota</taxon>
        <taxon>Gammaproteobacteria</taxon>
        <taxon>Pasteurellales</taxon>
        <taxon>Pasteurellaceae</taxon>
        <taxon>Seminibacterium</taxon>
    </lineage>
</organism>
<comment type="caution">
    <text evidence="7">The sequence shown here is derived from an EMBL/GenBank/DDBJ whole genome shotgun (WGS) entry which is preliminary data.</text>
</comment>
<dbReference type="Gene3D" id="1.10.1020.10">
    <property type="entry name" value="Adenine-specific Methyltransferase, Domain 2"/>
    <property type="match status" value="1"/>
</dbReference>
<accession>A0ABW3I9A2</accession>
<evidence type="ECO:0000256" key="3">
    <source>
        <dbReference type="ARBA" id="ARBA00022603"/>
    </source>
</evidence>
<gene>
    <name evidence="7" type="ORF">ACFQ02_05220</name>
</gene>
<dbReference type="Proteomes" id="UP001596996">
    <property type="component" value="Unassembled WGS sequence"/>
</dbReference>
<dbReference type="EMBL" id="JBHTJN010000010">
    <property type="protein sequence ID" value="MFD0966252.1"/>
    <property type="molecule type" value="Genomic_DNA"/>
</dbReference>
<keyword evidence="4" id="KW-0808">Transferase</keyword>
<keyword evidence="5" id="KW-0949">S-adenosyl-L-methionine</keyword>
<dbReference type="InterPro" id="IPR023095">
    <property type="entry name" value="Ade_MeTrfase_dom_2"/>
</dbReference>
<reference evidence="8" key="1">
    <citation type="journal article" date="2019" name="Int. J. Syst. Evol. Microbiol.">
        <title>The Global Catalogue of Microorganisms (GCM) 10K type strain sequencing project: providing services to taxonomists for standard genome sequencing and annotation.</title>
        <authorList>
            <consortium name="The Broad Institute Genomics Platform"/>
            <consortium name="The Broad Institute Genome Sequencing Center for Infectious Disease"/>
            <person name="Wu L."/>
            <person name="Ma J."/>
        </authorList>
    </citation>
    <scope>NUCLEOTIDE SEQUENCE [LARGE SCALE GENOMIC DNA]</scope>
    <source>
        <strain evidence="8">CCUG 61707</strain>
    </source>
</reference>
<dbReference type="PANTHER" id="PTHR30481">
    <property type="entry name" value="DNA ADENINE METHYLASE"/>
    <property type="match status" value="1"/>
</dbReference>
<dbReference type="RefSeq" id="WP_380820190.1">
    <property type="nucleotide sequence ID" value="NZ_JBHTJN010000010.1"/>
</dbReference>
<evidence type="ECO:0000313" key="7">
    <source>
        <dbReference type="EMBL" id="MFD0966252.1"/>
    </source>
</evidence>
<dbReference type="GO" id="GO:0032259">
    <property type="term" value="P:methylation"/>
    <property type="evidence" value="ECO:0007669"/>
    <property type="project" value="UniProtKB-KW"/>
</dbReference>
<dbReference type="InterPro" id="IPR029063">
    <property type="entry name" value="SAM-dependent_MTases_sf"/>
</dbReference>
<keyword evidence="3 7" id="KW-0489">Methyltransferase</keyword>
<protein>
    <recommendedName>
        <fullName evidence="2">site-specific DNA-methyltransferase (adenine-specific)</fullName>
        <ecNumber evidence="2">2.1.1.72</ecNumber>
    </recommendedName>
</protein>
<comment type="catalytic activity">
    <reaction evidence="6">
        <text>a 2'-deoxyadenosine in DNA + S-adenosyl-L-methionine = an N(6)-methyl-2'-deoxyadenosine in DNA + S-adenosyl-L-homocysteine + H(+)</text>
        <dbReference type="Rhea" id="RHEA:15197"/>
        <dbReference type="Rhea" id="RHEA-COMP:12418"/>
        <dbReference type="Rhea" id="RHEA-COMP:12419"/>
        <dbReference type="ChEBI" id="CHEBI:15378"/>
        <dbReference type="ChEBI" id="CHEBI:57856"/>
        <dbReference type="ChEBI" id="CHEBI:59789"/>
        <dbReference type="ChEBI" id="CHEBI:90615"/>
        <dbReference type="ChEBI" id="CHEBI:90616"/>
        <dbReference type="EC" id="2.1.1.72"/>
    </reaction>
</comment>
<evidence type="ECO:0000256" key="1">
    <source>
        <dbReference type="ARBA" id="ARBA00006594"/>
    </source>
</evidence>
<evidence type="ECO:0000256" key="5">
    <source>
        <dbReference type="ARBA" id="ARBA00022691"/>
    </source>
</evidence>
<evidence type="ECO:0000256" key="6">
    <source>
        <dbReference type="ARBA" id="ARBA00047942"/>
    </source>
</evidence>
<dbReference type="SUPFAM" id="SSF53335">
    <property type="entry name" value="S-adenosyl-L-methionine-dependent methyltransferases"/>
    <property type="match status" value="1"/>
</dbReference>